<name>A0A4C1V7U7_EUMVA</name>
<dbReference type="EMBL" id="BGZK01000279">
    <property type="protein sequence ID" value="GBP33815.1"/>
    <property type="molecule type" value="Genomic_DNA"/>
</dbReference>
<accession>A0A4C1V7U7</accession>
<evidence type="ECO:0000313" key="1">
    <source>
        <dbReference type="EMBL" id="GBP33815.1"/>
    </source>
</evidence>
<organism evidence="1 2">
    <name type="scientific">Eumeta variegata</name>
    <name type="common">Bagworm moth</name>
    <name type="synonym">Eumeta japonica</name>
    <dbReference type="NCBI Taxonomy" id="151549"/>
    <lineage>
        <taxon>Eukaryota</taxon>
        <taxon>Metazoa</taxon>
        <taxon>Ecdysozoa</taxon>
        <taxon>Arthropoda</taxon>
        <taxon>Hexapoda</taxon>
        <taxon>Insecta</taxon>
        <taxon>Pterygota</taxon>
        <taxon>Neoptera</taxon>
        <taxon>Endopterygota</taxon>
        <taxon>Lepidoptera</taxon>
        <taxon>Glossata</taxon>
        <taxon>Ditrysia</taxon>
        <taxon>Tineoidea</taxon>
        <taxon>Psychidae</taxon>
        <taxon>Oiketicinae</taxon>
        <taxon>Eumeta</taxon>
    </lineage>
</organism>
<proteinExistence type="predicted"/>
<sequence length="133" mass="14784">MADGDENRLYHRGYYVGGRRTRCPSISSVKMDREDFHPTLSGMQQVAAVNFVAQPRFAHTIRWDTYRLSASTLSVLPNRQATTFESQYPGDGIHLGRVARACHATRVSGRTGDLLSWAGGMRAPILKSRATCL</sequence>
<reference evidence="1 2" key="1">
    <citation type="journal article" date="2019" name="Commun. Biol.">
        <title>The bagworm genome reveals a unique fibroin gene that provides high tensile strength.</title>
        <authorList>
            <person name="Kono N."/>
            <person name="Nakamura H."/>
            <person name="Ohtoshi R."/>
            <person name="Tomita M."/>
            <person name="Numata K."/>
            <person name="Arakawa K."/>
        </authorList>
    </citation>
    <scope>NUCLEOTIDE SEQUENCE [LARGE SCALE GENOMIC DNA]</scope>
</reference>
<comment type="caution">
    <text evidence="1">The sequence shown here is derived from an EMBL/GenBank/DDBJ whole genome shotgun (WGS) entry which is preliminary data.</text>
</comment>
<keyword evidence="2" id="KW-1185">Reference proteome</keyword>
<protein>
    <submittedName>
        <fullName evidence="1">Uncharacterized protein</fullName>
    </submittedName>
</protein>
<dbReference type="Proteomes" id="UP000299102">
    <property type="component" value="Unassembled WGS sequence"/>
</dbReference>
<gene>
    <name evidence="1" type="ORF">EVAR_25416_1</name>
</gene>
<evidence type="ECO:0000313" key="2">
    <source>
        <dbReference type="Proteomes" id="UP000299102"/>
    </source>
</evidence>
<dbReference type="AlphaFoldDB" id="A0A4C1V7U7"/>